<dbReference type="NCBIfam" id="TIGR02980">
    <property type="entry name" value="SigBFG"/>
    <property type="match status" value="1"/>
</dbReference>
<keyword evidence="1" id="KW-0805">Transcription regulation</keyword>
<keyword evidence="3" id="KW-0238">DNA-binding</keyword>
<dbReference type="GO" id="GO:0006352">
    <property type="term" value="P:DNA-templated transcription initiation"/>
    <property type="evidence" value="ECO:0007669"/>
    <property type="project" value="InterPro"/>
</dbReference>
<dbReference type="GO" id="GO:0003677">
    <property type="term" value="F:DNA binding"/>
    <property type="evidence" value="ECO:0007669"/>
    <property type="project" value="UniProtKB-KW"/>
</dbReference>
<dbReference type="AlphaFoldDB" id="A0A561EJT7"/>
<evidence type="ECO:0000256" key="1">
    <source>
        <dbReference type="ARBA" id="ARBA00023015"/>
    </source>
</evidence>
<dbReference type="EMBL" id="VIVR01000001">
    <property type="protein sequence ID" value="TWE15871.1"/>
    <property type="molecule type" value="Genomic_DNA"/>
</dbReference>
<evidence type="ECO:0000259" key="5">
    <source>
        <dbReference type="PROSITE" id="PS00715"/>
    </source>
</evidence>
<dbReference type="Pfam" id="PF04545">
    <property type="entry name" value="Sigma70_r4"/>
    <property type="match status" value="1"/>
</dbReference>
<dbReference type="InterPro" id="IPR013325">
    <property type="entry name" value="RNA_pol_sigma_r2"/>
</dbReference>
<dbReference type="InterPro" id="IPR007630">
    <property type="entry name" value="RNA_pol_sigma70_r4"/>
</dbReference>
<protein>
    <submittedName>
        <fullName evidence="6">RNA polymerase sigma-37 (RpsB/SigB) subunit</fullName>
    </submittedName>
</protein>
<name>A0A561EJT7_9ACTN</name>
<evidence type="ECO:0000313" key="7">
    <source>
        <dbReference type="Proteomes" id="UP000318416"/>
    </source>
</evidence>
<dbReference type="Proteomes" id="UP000318416">
    <property type="component" value="Unassembled WGS sequence"/>
</dbReference>
<dbReference type="OrthoDB" id="9804285at2"/>
<dbReference type="GO" id="GO:0016987">
    <property type="term" value="F:sigma factor activity"/>
    <property type="evidence" value="ECO:0007669"/>
    <property type="project" value="UniProtKB-KW"/>
</dbReference>
<dbReference type="Gene3D" id="1.20.120.1810">
    <property type="match status" value="1"/>
</dbReference>
<dbReference type="PROSITE" id="PS00715">
    <property type="entry name" value="SIGMA70_1"/>
    <property type="match status" value="1"/>
</dbReference>
<reference evidence="6 7" key="1">
    <citation type="submission" date="2019-06" db="EMBL/GenBank/DDBJ databases">
        <title>Sequencing the genomes of 1000 actinobacteria strains.</title>
        <authorList>
            <person name="Klenk H.-P."/>
        </authorList>
    </citation>
    <scope>NUCLEOTIDE SEQUENCE [LARGE SCALE GENOMIC DNA]</scope>
    <source>
        <strain evidence="6 7">DSM 41649</strain>
    </source>
</reference>
<dbReference type="Pfam" id="PF04542">
    <property type="entry name" value="Sigma70_r2"/>
    <property type="match status" value="1"/>
</dbReference>
<comment type="caution">
    <text evidence="6">The sequence shown here is derived from an EMBL/GenBank/DDBJ whole genome shotgun (WGS) entry which is preliminary data.</text>
</comment>
<dbReference type="SUPFAM" id="SSF88659">
    <property type="entry name" value="Sigma3 and sigma4 domains of RNA polymerase sigma factors"/>
    <property type="match status" value="2"/>
</dbReference>
<gene>
    <name evidence="6" type="ORF">FB465_0819</name>
</gene>
<dbReference type="CDD" id="cd06171">
    <property type="entry name" value="Sigma70_r4"/>
    <property type="match status" value="1"/>
</dbReference>
<dbReference type="InterPro" id="IPR014322">
    <property type="entry name" value="RNA_pol_sigma-B/F/G"/>
</dbReference>
<dbReference type="RefSeq" id="WP_145787631.1">
    <property type="nucleotide sequence ID" value="NZ_BAAABR010000027.1"/>
</dbReference>
<evidence type="ECO:0000256" key="4">
    <source>
        <dbReference type="ARBA" id="ARBA00023163"/>
    </source>
</evidence>
<dbReference type="SUPFAM" id="SSF88946">
    <property type="entry name" value="Sigma2 domain of RNA polymerase sigma factors"/>
    <property type="match status" value="1"/>
</dbReference>
<accession>A0A561EJT7</accession>
<dbReference type="InterPro" id="IPR007627">
    <property type="entry name" value="RNA_pol_sigma70_r2"/>
</dbReference>
<dbReference type="PRINTS" id="PR00046">
    <property type="entry name" value="SIGMA70FCT"/>
</dbReference>
<dbReference type="InterPro" id="IPR000943">
    <property type="entry name" value="RNA_pol_sigma70"/>
</dbReference>
<evidence type="ECO:0000313" key="6">
    <source>
        <dbReference type="EMBL" id="TWE15871.1"/>
    </source>
</evidence>
<proteinExistence type="predicted"/>
<evidence type="ECO:0000256" key="3">
    <source>
        <dbReference type="ARBA" id="ARBA00023125"/>
    </source>
</evidence>
<dbReference type="PANTHER" id="PTHR30385">
    <property type="entry name" value="SIGMA FACTOR F FLAGELLAR"/>
    <property type="match status" value="1"/>
</dbReference>
<feature type="domain" description="RNA polymerase sigma-70" evidence="5">
    <location>
        <begin position="74"/>
        <end position="87"/>
    </location>
</feature>
<dbReference type="Pfam" id="PF04539">
    <property type="entry name" value="Sigma70_r3"/>
    <property type="match status" value="1"/>
</dbReference>
<keyword evidence="4" id="KW-0804">Transcription</keyword>
<dbReference type="InterPro" id="IPR014284">
    <property type="entry name" value="RNA_pol_sigma-70_dom"/>
</dbReference>
<keyword evidence="7" id="KW-1185">Reference proteome</keyword>
<dbReference type="InterPro" id="IPR036388">
    <property type="entry name" value="WH-like_DNA-bd_sf"/>
</dbReference>
<dbReference type="NCBIfam" id="TIGR02937">
    <property type="entry name" value="sigma70-ECF"/>
    <property type="match status" value="1"/>
</dbReference>
<organism evidence="6 7">
    <name type="scientific">Kitasatospora atroaurantiaca</name>
    <dbReference type="NCBI Taxonomy" id="285545"/>
    <lineage>
        <taxon>Bacteria</taxon>
        <taxon>Bacillati</taxon>
        <taxon>Actinomycetota</taxon>
        <taxon>Actinomycetes</taxon>
        <taxon>Kitasatosporales</taxon>
        <taxon>Streptomycetaceae</taxon>
        <taxon>Kitasatospora</taxon>
    </lineage>
</organism>
<evidence type="ECO:0000256" key="2">
    <source>
        <dbReference type="ARBA" id="ARBA00023082"/>
    </source>
</evidence>
<dbReference type="InterPro" id="IPR013324">
    <property type="entry name" value="RNA_pol_sigma_r3/r4-like"/>
</dbReference>
<dbReference type="Gene3D" id="1.10.10.10">
    <property type="entry name" value="Winged helix-like DNA-binding domain superfamily/Winged helix DNA-binding domain"/>
    <property type="match status" value="2"/>
</dbReference>
<dbReference type="InterPro" id="IPR007624">
    <property type="entry name" value="RNA_pol_sigma70_r3"/>
</dbReference>
<keyword evidence="2" id="KW-0731">Sigma factor</keyword>
<sequence>MAALSEALPEIQDPTAVDCEEAKALSRALFDRLRLLEEGSAAYSYVRGTLIELNLSLVKFAARRFGHSHESMEDIVQVGTIGLIKAIDRFDPERGLEFTTFALPTICGEIKRYFRDTTWAVHVPRRLQELHLALAKAGDELEQELEHTPSVAELAEHLQLSEQEVAEGMVASNGRTVGSLDLQLELDSREGSLGERLGADDPGIEKAEYLQDLKPLIAALPERDRTILSLRFSDDLTQSQIAERLGISQMHVSRLLSRALATLRSGLE</sequence>
<dbReference type="PANTHER" id="PTHR30385:SF4">
    <property type="entry name" value="RNA POLYMERASE SIGMA-E FACTOR"/>
    <property type="match status" value="1"/>
</dbReference>